<gene>
    <name evidence="1" type="ORF">UFOVP111_53</name>
</gene>
<organism evidence="1">
    <name type="scientific">uncultured Caudovirales phage</name>
    <dbReference type="NCBI Taxonomy" id="2100421"/>
    <lineage>
        <taxon>Viruses</taxon>
        <taxon>Duplodnaviria</taxon>
        <taxon>Heunggongvirae</taxon>
        <taxon>Uroviricota</taxon>
        <taxon>Caudoviricetes</taxon>
        <taxon>Peduoviridae</taxon>
        <taxon>Maltschvirus</taxon>
        <taxon>Maltschvirus maltsch</taxon>
    </lineage>
</organism>
<sequence>MGLRRKKKLAPSVTLADLSNRIRGFVLDSQIQHAHELSELLGCAVISDEVQEREEEESDKRVEKISYLVPLLFAQVHLLSEGAVEFQKENLPEELEEIPDDIWRESRKMMEQVSLSALMGSLSQLVDMGLLEIPRKYK</sequence>
<protein>
    <submittedName>
        <fullName evidence="1">Uncharacterized protein</fullName>
    </submittedName>
</protein>
<dbReference type="EMBL" id="LR796226">
    <property type="protein sequence ID" value="CAB4128647.1"/>
    <property type="molecule type" value="Genomic_DNA"/>
</dbReference>
<evidence type="ECO:0000313" key="1">
    <source>
        <dbReference type="EMBL" id="CAB4128647.1"/>
    </source>
</evidence>
<proteinExistence type="predicted"/>
<name>A0A6J5L6H9_9CAUD</name>
<reference evidence="1" key="1">
    <citation type="submission" date="2020-04" db="EMBL/GenBank/DDBJ databases">
        <authorList>
            <person name="Chiriac C."/>
            <person name="Salcher M."/>
            <person name="Ghai R."/>
            <person name="Kavagutti S V."/>
        </authorList>
    </citation>
    <scope>NUCLEOTIDE SEQUENCE</scope>
</reference>
<accession>A0A6J5L6H9</accession>